<evidence type="ECO:0000313" key="1">
    <source>
        <dbReference type="EMBL" id="JAE29303.1"/>
    </source>
</evidence>
<dbReference type="EMBL" id="GBRH01168593">
    <property type="protein sequence ID" value="JAE29303.1"/>
    <property type="molecule type" value="Transcribed_RNA"/>
</dbReference>
<reference evidence="1" key="2">
    <citation type="journal article" date="2015" name="Data Brief">
        <title>Shoot transcriptome of the giant reed, Arundo donax.</title>
        <authorList>
            <person name="Barrero R.A."/>
            <person name="Guerrero F.D."/>
            <person name="Moolhuijzen P."/>
            <person name="Goolsby J.A."/>
            <person name="Tidwell J."/>
            <person name="Bellgard S.E."/>
            <person name="Bellgard M.I."/>
        </authorList>
    </citation>
    <scope>NUCLEOTIDE SEQUENCE</scope>
    <source>
        <tissue evidence="1">Shoot tissue taken approximately 20 cm above the soil surface</tissue>
    </source>
</reference>
<sequence>MGKGGLLLRTSRR</sequence>
<accession>A0A0A9H8Q6</accession>
<reference evidence="1" key="1">
    <citation type="submission" date="2014-09" db="EMBL/GenBank/DDBJ databases">
        <authorList>
            <person name="Magalhaes I.L.F."/>
            <person name="Oliveira U."/>
            <person name="Santos F.R."/>
            <person name="Vidigal T.H.D.A."/>
            <person name="Brescovit A.D."/>
            <person name="Santos A.J."/>
        </authorList>
    </citation>
    <scope>NUCLEOTIDE SEQUENCE</scope>
    <source>
        <tissue evidence="1">Shoot tissue taken approximately 20 cm above the soil surface</tissue>
    </source>
</reference>
<protein>
    <submittedName>
        <fullName evidence="1">Uncharacterized protein</fullName>
    </submittedName>
</protein>
<organism evidence="1">
    <name type="scientific">Arundo donax</name>
    <name type="common">Giant reed</name>
    <name type="synonym">Donax arundinaceus</name>
    <dbReference type="NCBI Taxonomy" id="35708"/>
    <lineage>
        <taxon>Eukaryota</taxon>
        <taxon>Viridiplantae</taxon>
        <taxon>Streptophyta</taxon>
        <taxon>Embryophyta</taxon>
        <taxon>Tracheophyta</taxon>
        <taxon>Spermatophyta</taxon>
        <taxon>Magnoliopsida</taxon>
        <taxon>Liliopsida</taxon>
        <taxon>Poales</taxon>
        <taxon>Poaceae</taxon>
        <taxon>PACMAD clade</taxon>
        <taxon>Arundinoideae</taxon>
        <taxon>Arundineae</taxon>
        <taxon>Arundo</taxon>
    </lineage>
</organism>
<proteinExistence type="predicted"/>
<name>A0A0A9H8Q6_ARUDO</name>